<keyword evidence="8" id="KW-0812">Transmembrane</keyword>
<feature type="compositionally biased region" description="Pro residues" evidence="7">
    <location>
        <begin position="632"/>
        <end position="644"/>
    </location>
</feature>
<feature type="compositionally biased region" description="Polar residues" evidence="7">
    <location>
        <begin position="336"/>
        <end position="353"/>
    </location>
</feature>
<evidence type="ECO:0000259" key="10">
    <source>
        <dbReference type="PROSITE" id="PS50050"/>
    </source>
</evidence>
<evidence type="ECO:0000256" key="8">
    <source>
        <dbReference type="SAM" id="Phobius"/>
    </source>
</evidence>
<feature type="region of interest" description="Disordered" evidence="7">
    <location>
        <begin position="254"/>
        <end position="318"/>
    </location>
</feature>
<evidence type="ECO:0000256" key="5">
    <source>
        <dbReference type="PROSITE-ProRule" id="PRU00206"/>
    </source>
</evidence>
<dbReference type="SUPFAM" id="SSF57184">
    <property type="entry name" value="Growth factor receptor domain"/>
    <property type="match status" value="1"/>
</dbReference>
<evidence type="ECO:0000256" key="2">
    <source>
        <dbReference type="ARBA" id="ARBA00022729"/>
    </source>
</evidence>
<organism evidence="11 12">
    <name type="scientific">Aplysia californica</name>
    <name type="common">California sea hare</name>
    <dbReference type="NCBI Taxonomy" id="6500"/>
    <lineage>
        <taxon>Eukaryota</taxon>
        <taxon>Metazoa</taxon>
        <taxon>Spiralia</taxon>
        <taxon>Lophotrochozoa</taxon>
        <taxon>Mollusca</taxon>
        <taxon>Gastropoda</taxon>
        <taxon>Heterobranchia</taxon>
        <taxon>Euthyneura</taxon>
        <taxon>Tectipleura</taxon>
        <taxon>Aplysiida</taxon>
        <taxon>Aplysioidea</taxon>
        <taxon>Aplysiidae</taxon>
        <taxon>Aplysia</taxon>
    </lineage>
</organism>
<feature type="transmembrane region" description="Helical" evidence="8">
    <location>
        <begin position="1947"/>
        <end position="1967"/>
    </location>
</feature>
<reference evidence="12" key="1">
    <citation type="submission" date="2025-08" db="UniProtKB">
        <authorList>
            <consortium name="RefSeq"/>
        </authorList>
    </citation>
    <scope>IDENTIFICATION</scope>
</reference>
<dbReference type="PROSITE" id="PS50050">
    <property type="entry name" value="TNFR_NGFR_2"/>
    <property type="match status" value="1"/>
</dbReference>
<comment type="caution">
    <text evidence="5">Lacks conserved residue(s) required for the propagation of feature annotation.</text>
</comment>
<keyword evidence="2 9" id="KW-0732">Signal</keyword>
<feature type="transmembrane region" description="Helical" evidence="8">
    <location>
        <begin position="117"/>
        <end position="137"/>
    </location>
</feature>
<evidence type="ECO:0000256" key="1">
    <source>
        <dbReference type="ARBA" id="ARBA00022536"/>
    </source>
</evidence>
<keyword evidence="4 5" id="KW-1015">Disulfide bond</keyword>
<keyword evidence="3" id="KW-0677">Repeat</keyword>
<feature type="region of interest" description="Disordered" evidence="7">
    <location>
        <begin position="330"/>
        <end position="367"/>
    </location>
</feature>
<dbReference type="InterPro" id="IPR000742">
    <property type="entry name" value="EGF"/>
</dbReference>
<feature type="signal peptide" evidence="9">
    <location>
        <begin position="1"/>
        <end position="29"/>
    </location>
</feature>
<dbReference type="InterPro" id="IPR009030">
    <property type="entry name" value="Growth_fac_rcpt_cys_sf"/>
</dbReference>
<keyword evidence="8" id="KW-0472">Membrane</keyword>
<proteinExistence type="predicted"/>
<feature type="compositionally biased region" description="Basic and acidic residues" evidence="7">
    <location>
        <begin position="541"/>
        <end position="552"/>
    </location>
</feature>
<evidence type="ECO:0000256" key="3">
    <source>
        <dbReference type="ARBA" id="ARBA00022737"/>
    </source>
</evidence>
<feature type="compositionally biased region" description="Polar residues" evidence="7">
    <location>
        <begin position="595"/>
        <end position="611"/>
    </location>
</feature>
<feature type="transmembrane region" description="Helical" evidence="8">
    <location>
        <begin position="2121"/>
        <end position="2150"/>
    </location>
</feature>
<evidence type="ECO:0000313" key="11">
    <source>
        <dbReference type="Proteomes" id="UP000694888"/>
    </source>
</evidence>
<dbReference type="PANTHER" id="PTHR24039">
    <property type="entry name" value="FIBRILLIN-RELATED"/>
    <property type="match status" value="1"/>
</dbReference>
<feature type="compositionally biased region" description="Polar residues" evidence="7">
    <location>
        <begin position="674"/>
        <end position="689"/>
    </location>
</feature>
<dbReference type="Gene3D" id="2.10.25.10">
    <property type="entry name" value="Laminin"/>
    <property type="match status" value="1"/>
</dbReference>
<evidence type="ECO:0000313" key="12">
    <source>
        <dbReference type="RefSeq" id="XP_012941072.2"/>
    </source>
</evidence>
<dbReference type="InterPro" id="IPR001368">
    <property type="entry name" value="TNFR/NGFR_Cys_rich_reg"/>
</dbReference>
<evidence type="ECO:0000256" key="4">
    <source>
        <dbReference type="ARBA" id="ARBA00023157"/>
    </source>
</evidence>
<dbReference type="SMART" id="SM00181">
    <property type="entry name" value="EGF"/>
    <property type="match status" value="2"/>
</dbReference>
<feature type="region of interest" description="Disordered" evidence="7">
    <location>
        <begin position="468"/>
        <end position="698"/>
    </location>
</feature>
<feature type="chain" id="PRO_5046334156" evidence="9">
    <location>
        <begin position="30"/>
        <end position="2171"/>
    </location>
</feature>
<feature type="compositionally biased region" description="Acidic residues" evidence="7">
    <location>
        <begin position="290"/>
        <end position="301"/>
    </location>
</feature>
<feature type="transmembrane region" description="Helical" evidence="8">
    <location>
        <begin position="1578"/>
        <end position="1601"/>
    </location>
</feature>
<keyword evidence="11" id="KW-1185">Reference proteome</keyword>
<accession>A0ABM1A588</accession>
<feature type="compositionally biased region" description="Polar residues" evidence="7">
    <location>
        <begin position="479"/>
        <end position="493"/>
    </location>
</feature>
<feature type="transmembrane region" description="Helical" evidence="8">
    <location>
        <begin position="1532"/>
        <end position="1557"/>
    </location>
</feature>
<dbReference type="GeneID" id="101854967"/>
<evidence type="ECO:0000256" key="7">
    <source>
        <dbReference type="SAM" id="MobiDB-lite"/>
    </source>
</evidence>
<keyword evidence="1" id="KW-0245">EGF-like domain</keyword>
<feature type="region of interest" description="Disordered" evidence="7">
    <location>
        <begin position="156"/>
        <end position="192"/>
    </location>
</feature>
<name>A0ABM1A588_APLCA</name>
<feature type="domain" description="TNFR-Cys" evidence="10">
    <location>
        <begin position="862"/>
        <end position="906"/>
    </location>
</feature>
<feature type="region of interest" description="Disordered" evidence="7">
    <location>
        <begin position="415"/>
        <end position="445"/>
    </location>
</feature>
<feature type="compositionally biased region" description="Polar residues" evidence="7">
    <location>
        <begin position="158"/>
        <end position="175"/>
    </location>
</feature>
<dbReference type="PROSITE" id="PS01187">
    <property type="entry name" value="EGF_CA"/>
    <property type="match status" value="1"/>
</dbReference>
<dbReference type="InterPro" id="IPR018097">
    <property type="entry name" value="EGF_Ca-bd_CS"/>
</dbReference>
<dbReference type="SMART" id="SM00208">
    <property type="entry name" value="TNFR"/>
    <property type="match status" value="2"/>
</dbReference>
<dbReference type="SMART" id="SM00179">
    <property type="entry name" value="EGF_CA"/>
    <property type="match status" value="1"/>
</dbReference>
<keyword evidence="6" id="KW-0175">Coiled coil</keyword>
<sequence length="2171" mass="241466">MASLSMLRTMRITSFLLPLLLSLAGGAEGREDSANHLLLFDSLPGGIPSHKPVALDVRTNFSGSVQLVESRDFRVVVNITAPSLQQAYDVKAELFSLRGGIVLQIKEEKAVAGIFNLTWLVVAAIALTIIVGIFTLAKSIQWYKLECKQSDFPEHKSFASSSQQGTVYRSRNSIQMVHLPPEGEGGMRGDEDFQRNLRCDEELRQVTEMPEEEEAEERELEQLQKKLQGEADIPAETEDSDPQERNLIQSKFNSQAKTVHKDMIRKSGGGRKAPPSRRTQNGMYTGVPTEQEEGSEDDTDDIIGSKERFLSDSSDSRAASVVDLQVNFEGRRGTDGSMSTFGKGTEKVSNLKNSDTEPAYANDPSETDPMMLVLADVHKTNSSKGDKQGMGPAAGRPGNLYMKPSELKPVVMSTFGMDTSTPKKGVASRDSGNGTSSGNETAEELFQNVAQKYQLDGSWFAQTFASMGDIPEDPREDQQSVVSGSAKSTSMYGSSEIFDAGDDGNTYYNLDSDIDIPPLDGEDVFSDGGLPSPLGFPMNRPGEKGRVNDDIKLIPGALKSPGPNTPRMLSTVKPRPNSSIILGGGDRNKTGGDTGSQVASGSQAAVMQTDISPPLPPPPEQDRGLSDTVFEFPPPPNFYKPPPHMVARKQREGEQTGGAGGPNRGSGEYVQIQRPGNKSEGSSQETSGQRRGGKPGTKLAPTYMNLTLLSTLCVLTLASGVYSAMSASETKVEVTMFIPKHFFTNNTRVFFNFEKDTEAMNTEDVLVYDVSNPLINNLDFSHHSCANRTCEQGCDELSGRCMCRKGYRLDAKEKCVDVNECMEAKFKCNSAAGCYNRKGSYDCICGEDFYSFGKTCRECSEPCPENHYEVWPCTKEKPKACEACSLICRPGYYMARACSANKKDLCRVCRSPCEPWEFESRQCTNLHDRECTNSTELPAPKTSKNVILEDRGRVRDDVAQLDKLPAHYVGFSRYKLYRGTGLYVSVTVYFMDAAQQFLPVNVTQPFNLDLVAPAVLKSYPVQRYCPTPIPDYYILRYRKHEGITYKQNENGSLEACETHKQFGDFLPSPPNRGQSFLCSQPGSLSETFKVNEDFFLARTKWVDKSRRCQRHSRTCEQCTRKCGTDMLSGDPACSVAAEADSDNDNGYSPRLRTCYNCCVKRNCSETCKDYHKRRCQPEQCSKGNLLEYTMEPSWDSSQNGGFFCHITPLPRQQLLELEYTVAHVDLDSPLHTGKVKVMGNQQWEETGVLETSDGVISVVVNSSLGKLPDFLEGGTTQESSVFKVGSYKSHGAHLGASAIRMDYAFIRPPTLKGVPPMPQSHQECSNPGLQDMILASNMENPYIRNSELEAHAINYTTPFRMLNKRKEPVVLAKLLKETSILGQMFPAATLVPGTFSGSLTQTGGQWVVHVTGRVQSCPGYLHVQLKDPGYSSRSLFDCDTVVRCPNEFSLTFQLPTSDKEGMFKDVIVSLGDKHGVHNHRVFRRSKLEAQLGAAAQDPPVEAPEEQLPVPYAMTEKDRPEGSGPRATPDLPIAFPVLLGIAGTIILLLVLAILGFCFQPGLPETLYANWYHPLFAMGYMMMQFLYSLVVTGTVFFLILSVITSEHVNFVLQYGQQGAVSTASSHIELLQLQRHLEGEIARQDAHLDTVQEECLADVELIIADLRKLHSDLLNSTEDVFHRYRLELLLDQQKLHVRERLTRDLETFRQNYATAAQAVLRQVNQNALASFQNVEHNNTWLDGVRFLHGAVMLLRKAHDKEQKSFMDWTHIKADLAKLEIDLSFSLPALPRLDDIPVAPPDSPAIHRMSDPNKDPEKEPIRTIQMHNNWFFPLQESGIGGASLFQSVRSKGSEGSSQETSLAFYIFLGLFIACDLVLLAHRMFKAWTTANLIIFGFPEYFRERKEEDMADDAVFESKESKTRLGAGPSWRENPNFQAIKTFVMQTISATLFPKMVFAVAACVVSVCLLQLGNRYLTVKELGRVGFYHSADEYVDLQALMTNARIQTHADYINTVDFPAFQATVSGHAARHWTILDLYHKHLLGLQKLSMDMYCQHLKAIGLAGNCSDQTHKGKDSDHSWKKMDAVSHACKFYPVVPRLFTRLGEDKRPVSEVQVEALLESLRFIIYYSCQLLVIYLTVVLLKELACAVVWIFLQRSGVIRLRIIVEQDQDASLQ</sequence>
<feature type="transmembrane region" description="Helical" evidence="8">
    <location>
        <begin position="1858"/>
        <end position="1876"/>
    </location>
</feature>
<feature type="compositionally biased region" description="Gly residues" evidence="7">
    <location>
        <begin position="655"/>
        <end position="664"/>
    </location>
</feature>
<evidence type="ECO:0000256" key="9">
    <source>
        <dbReference type="SAM" id="SignalP"/>
    </source>
</evidence>
<feature type="disulfide bond" evidence="5">
    <location>
        <begin position="888"/>
        <end position="906"/>
    </location>
</feature>
<dbReference type="Proteomes" id="UP000694888">
    <property type="component" value="Unplaced"/>
</dbReference>
<keyword evidence="8" id="KW-1133">Transmembrane helix</keyword>
<gene>
    <name evidence="12" type="primary">LOC101854967</name>
</gene>
<feature type="repeat" description="TNFR-Cys" evidence="5">
    <location>
        <begin position="862"/>
        <end position="906"/>
    </location>
</feature>
<dbReference type="InterPro" id="IPR001881">
    <property type="entry name" value="EGF-like_Ca-bd_dom"/>
</dbReference>
<evidence type="ECO:0000256" key="6">
    <source>
        <dbReference type="SAM" id="Coils"/>
    </source>
</evidence>
<feature type="coiled-coil region" evidence="6">
    <location>
        <begin position="206"/>
        <end position="233"/>
    </location>
</feature>
<protein>
    <submittedName>
        <fullName evidence="12">Uncharacterized protein LOC101854967</fullName>
    </submittedName>
</protein>
<feature type="compositionally biased region" description="Polar residues" evidence="7">
    <location>
        <begin position="430"/>
        <end position="440"/>
    </location>
</feature>
<dbReference type="RefSeq" id="XP_012941072.2">
    <property type="nucleotide sequence ID" value="XM_013085618.2"/>
</dbReference>
<feature type="region of interest" description="Disordered" evidence="7">
    <location>
        <begin position="380"/>
        <end position="403"/>
    </location>
</feature>